<evidence type="ECO:0000313" key="2">
    <source>
        <dbReference type="Proteomes" id="UP000016932"/>
    </source>
</evidence>
<reference evidence="1 2" key="1">
    <citation type="journal article" date="2012" name="PLoS Pathog.">
        <title>Diverse lifestyles and strategies of plant pathogenesis encoded in the genomes of eighteen Dothideomycetes fungi.</title>
        <authorList>
            <person name="Ohm R.A."/>
            <person name="Feau N."/>
            <person name="Henrissat B."/>
            <person name="Schoch C.L."/>
            <person name="Horwitz B.A."/>
            <person name="Barry K.W."/>
            <person name="Condon B.J."/>
            <person name="Copeland A.C."/>
            <person name="Dhillon B."/>
            <person name="Glaser F."/>
            <person name="Hesse C.N."/>
            <person name="Kosti I."/>
            <person name="LaButti K."/>
            <person name="Lindquist E.A."/>
            <person name="Lucas S."/>
            <person name="Salamov A.A."/>
            <person name="Bradshaw R.E."/>
            <person name="Ciuffetti L."/>
            <person name="Hamelin R.C."/>
            <person name="Kema G.H.J."/>
            <person name="Lawrence C."/>
            <person name="Scott J.A."/>
            <person name="Spatafora J.W."/>
            <person name="Turgeon B.G."/>
            <person name="de Wit P.J.G.M."/>
            <person name="Zhong S."/>
            <person name="Goodwin S.B."/>
            <person name="Grigoriev I.V."/>
        </authorList>
    </citation>
    <scope>NUCLEOTIDE SEQUENCE [LARGE SCALE GENOMIC DNA]</scope>
    <source>
        <strain evidence="1 2">CIRAD86</strain>
    </source>
</reference>
<gene>
    <name evidence="1" type="ORF">MYCFIDRAFT_173249</name>
</gene>
<dbReference type="GeneID" id="19332953"/>
<accession>M2Z303</accession>
<protein>
    <submittedName>
        <fullName evidence="1">Uncharacterized protein</fullName>
    </submittedName>
</protein>
<keyword evidence="2" id="KW-1185">Reference proteome</keyword>
<evidence type="ECO:0000313" key="1">
    <source>
        <dbReference type="EMBL" id="EME84220.1"/>
    </source>
</evidence>
<organism evidence="1 2">
    <name type="scientific">Pseudocercospora fijiensis (strain CIRAD86)</name>
    <name type="common">Black leaf streak disease fungus</name>
    <name type="synonym">Mycosphaerella fijiensis</name>
    <dbReference type="NCBI Taxonomy" id="383855"/>
    <lineage>
        <taxon>Eukaryota</taxon>
        <taxon>Fungi</taxon>
        <taxon>Dikarya</taxon>
        <taxon>Ascomycota</taxon>
        <taxon>Pezizomycotina</taxon>
        <taxon>Dothideomycetes</taxon>
        <taxon>Dothideomycetidae</taxon>
        <taxon>Mycosphaerellales</taxon>
        <taxon>Mycosphaerellaceae</taxon>
        <taxon>Pseudocercospora</taxon>
    </lineage>
</organism>
<dbReference type="OrthoDB" id="3938544at2759"/>
<sequence>MGVVTTRIFVSTPYQKKGIQFFMHLSATPDMPKMTPLPFVGLPATEDTNAAEVDHYGSLGTTTTDVLPDTDHPHLQVSTTYYEPSTKLHPYFKGKDVERPDPCQAGQLTVLDVDAAKENWDAALLKEYTNKLGLHVIPTAGKDAHQPHHRWPIPEQVMTRLGCPITTQSSYTLEGGPESPRLASGLPGDSPLIQNGVVIHQGALFTHDATEALLFPPDLQAAVRNLDLGSEKPQLSVAAMTFVIEDSLSRRWEQIQLYPLSTMVQLVSFEAIENHTTSKIS</sequence>
<dbReference type="Proteomes" id="UP000016932">
    <property type="component" value="Unassembled WGS sequence"/>
</dbReference>
<name>M2Z303_PSEFD</name>
<dbReference type="EMBL" id="KB446557">
    <property type="protein sequence ID" value="EME84220.1"/>
    <property type="molecule type" value="Genomic_DNA"/>
</dbReference>
<proteinExistence type="predicted"/>
<dbReference type="RefSeq" id="XP_007924844.1">
    <property type="nucleotide sequence ID" value="XM_007926653.1"/>
</dbReference>
<dbReference type="AlphaFoldDB" id="M2Z303"/>
<dbReference type="HOGENOM" id="CLU_990872_0_0_1"/>
<dbReference type="VEuPathDB" id="FungiDB:MYCFIDRAFT_173249"/>
<dbReference type="KEGG" id="pfj:MYCFIDRAFT_173249"/>